<feature type="compositionally biased region" description="Basic and acidic residues" evidence="1">
    <location>
        <begin position="132"/>
        <end position="145"/>
    </location>
</feature>
<evidence type="ECO:0000313" key="2">
    <source>
        <dbReference type="EMBL" id="CAC5399696.1"/>
    </source>
</evidence>
<dbReference type="EMBL" id="CACVKT020006043">
    <property type="protein sequence ID" value="CAC5399696.1"/>
    <property type="molecule type" value="Genomic_DNA"/>
</dbReference>
<gene>
    <name evidence="2" type="ORF">MCOR_33938</name>
</gene>
<dbReference type="AlphaFoldDB" id="A0A6J8CVZ4"/>
<organism evidence="2 3">
    <name type="scientific">Mytilus coruscus</name>
    <name type="common">Sea mussel</name>
    <dbReference type="NCBI Taxonomy" id="42192"/>
    <lineage>
        <taxon>Eukaryota</taxon>
        <taxon>Metazoa</taxon>
        <taxon>Spiralia</taxon>
        <taxon>Lophotrochozoa</taxon>
        <taxon>Mollusca</taxon>
        <taxon>Bivalvia</taxon>
        <taxon>Autobranchia</taxon>
        <taxon>Pteriomorphia</taxon>
        <taxon>Mytilida</taxon>
        <taxon>Mytiloidea</taxon>
        <taxon>Mytilidae</taxon>
        <taxon>Mytilinae</taxon>
        <taxon>Mytilus</taxon>
    </lineage>
</organism>
<name>A0A6J8CVZ4_MYTCO</name>
<feature type="region of interest" description="Disordered" evidence="1">
    <location>
        <begin position="126"/>
        <end position="159"/>
    </location>
</feature>
<accession>A0A6J8CVZ4</accession>
<evidence type="ECO:0000256" key="1">
    <source>
        <dbReference type="SAM" id="MobiDB-lite"/>
    </source>
</evidence>
<sequence length="159" mass="18299">MYSIAEKKCCADNVFTTSTQAPKMSTSEQNKYKIVHLAQKNTQKSTTITMGKYHICVYVVQHEFHSEIDYDLSRIKRAAERDEYSKVGDIGFGLKEKIHKRNKCIKIPDKSPAGWDTVKEYMSDEIASNSEDENKIRSAETRTLTDQEAQGTRAFYRSR</sequence>
<reference evidence="2 3" key="1">
    <citation type="submission" date="2020-06" db="EMBL/GenBank/DDBJ databases">
        <authorList>
            <person name="Li R."/>
            <person name="Bekaert M."/>
        </authorList>
    </citation>
    <scope>NUCLEOTIDE SEQUENCE [LARGE SCALE GENOMIC DNA]</scope>
    <source>
        <strain evidence="3">wild</strain>
    </source>
</reference>
<dbReference type="Proteomes" id="UP000507470">
    <property type="component" value="Unassembled WGS sequence"/>
</dbReference>
<proteinExistence type="predicted"/>
<protein>
    <submittedName>
        <fullName evidence="2">Uncharacterized protein</fullName>
    </submittedName>
</protein>
<keyword evidence="3" id="KW-1185">Reference proteome</keyword>
<evidence type="ECO:0000313" key="3">
    <source>
        <dbReference type="Proteomes" id="UP000507470"/>
    </source>
</evidence>
<dbReference type="OrthoDB" id="5990277at2759"/>